<dbReference type="PANTHER" id="PTHR43106">
    <property type="entry name" value="DEHYDROGENASE-RELATED"/>
    <property type="match status" value="1"/>
</dbReference>
<evidence type="ECO:0000313" key="2">
    <source>
        <dbReference type="EMBL" id="MBN8659987.1"/>
    </source>
</evidence>
<comment type="caution">
    <text evidence="2">The sequence shown here is derived from an EMBL/GenBank/DDBJ whole genome shotgun (WGS) entry which is preliminary data.</text>
</comment>
<dbReference type="AlphaFoldDB" id="A0A8J7PLD7"/>
<evidence type="ECO:0000313" key="3">
    <source>
        <dbReference type="Proteomes" id="UP000664277"/>
    </source>
</evidence>
<dbReference type="InterPro" id="IPR036188">
    <property type="entry name" value="FAD/NAD-bd_sf"/>
</dbReference>
<dbReference type="SUPFAM" id="SSF51905">
    <property type="entry name" value="FAD/NAD(P)-binding domain"/>
    <property type="match status" value="1"/>
</dbReference>
<dbReference type="PANTHER" id="PTHR43106:SF1">
    <property type="entry name" value="DEHYDROGENASE-RELATED"/>
    <property type="match status" value="1"/>
</dbReference>
<reference evidence="2" key="1">
    <citation type="submission" date="2021-02" db="EMBL/GenBank/DDBJ databases">
        <title>Genome-Resolved Metagenomics of a Microbial Community Performing Photosynthetic Biological Nutrient Removal.</title>
        <authorList>
            <person name="Mcdaniel E.A."/>
        </authorList>
    </citation>
    <scope>NUCLEOTIDE SEQUENCE</scope>
    <source>
        <strain evidence="2">UWPOB_OBS1</strain>
    </source>
</reference>
<gene>
    <name evidence="2" type="ORF">J0M35_06460</name>
</gene>
<protein>
    <recommendedName>
        <fullName evidence="1">FAD-dependent protein C-terminal domain-containing protein</fullName>
    </recommendedName>
</protein>
<feature type="domain" description="FAD-dependent protein C-terminal" evidence="1">
    <location>
        <begin position="263"/>
        <end position="415"/>
    </location>
</feature>
<evidence type="ECO:0000259" key="1">
    <source>
        <dbReference type="Pfam" id="PF21688"/>
    </source>
</evidence>
<accession>A0A8J7PLD7</accession>
<sequence>MQKLALIGLGASGLFALKELAGADVEVHVFDVGPQYDKRYACPIDQGKLEVCPPKACSYCAPGQSAGSWNDFKVILSASPVIGGRLYDLIGENELQKRLDVVRATILDHAPCQIPVVKPNEEDLSWIKKKATLAGMTYHYQELLHCGSDNAPAINTSILNEIKSKGQNICFHWDSKVLSVSRRGEKFAVRHDRYRKPGEEKEEIFDYCVISVGRGGAHWLTQQEFYKALDIYPGQVDIGIRVETSCYFTEEVDKRFYEPKLYYKSRHSGDVVRNFCSNPKGFVTPENHREYVLVNGHSKMYEKSENNNFAVLVSKTFTRPFKDPQMYSQTIAKIVNMLAGGGPLVQRLGDLKAGRRTKSLDNNLIKPTLEAECGDISLAYPHRILQGIVEYLEALDKICPGVAGEHTLLYAPECKSYPDSISVSKNMETNISNLFIIGDSSSWTRGVGQAATSGLLAGEGVKKKLLSPQPASAPHSVPV</sequence>
<proteinExistence type="predicted"/>
<dbReference type="EMBL" id="JAFLCK010000007">
    <property type="protein sequence ID" value="MBN8659987.1"/>
    <property type="molecule type" value="Genomic_DNA"/>
</dbReference>
<dbReference type="InterPro" id="IPR049516">
    <property type="entry name" value="FAD-depend_C"/>
</dbReference>
<dbReference type="Proteomes" id="UP000664277">
    <property type="component" value="Unassembled WGS sequence"/>
</dbReference>
<dbReference type="Pfam" id="PF21688">
    <property type="entry name" value="FAD-depend_C"/>
    <property type="match status" value="1"/>
</dbReference>
<organism evidence="2 3">
    <name type="scientific">Candidatus Obscuribacter phosphatis</name>
    <dbReference type="NCBI Taxonomy" id="1906157"/>
    <lineage>
        <taxon>Bacteria</taxon>
        <taxon>Bacillati</taxon>
        <taxon>Candidatus Melainabacteria</taxon>
        <taxon>Candidatus Obscuribacterales</taxon>
        <taxon>Candidatus Obscuribacteraceae</taxon>
        <taxon>Candidatus Obscuribacter</taxon>
    </lineage>
</organism>
<name>A0A8J7PLD7_9BACT</name>